<sequence>MLGLGDSNEDVIFLVLDTIRASTSKEQFLKDLRSLSLTSRYLRGLCIPLIFRIFRRTWDITVRKRNEILPSTLCQHVTVFELDVGSAADILVDEPTERLAAVFSQMSRLRTFRLINSLELGPWPALLKAVFTTPSLTSFEIWDSPWRRPEEKFTRDSLELPQEYSALHHFVYRVPFTDSFPRESESYGRRDRLQGLAEISNLLVLASLICNSVEILEIPAELALPLTDFAYPKLREFTVQGPEPLQTVEWTKIFLSAPQLRDVRFQTPVGSTEWSTPLDWMESSIPIIYPRDDFVTRGMANLESLIISNPSGKRQFFQLLPFGNLRTLSLKVFPLPDSTRWSGIHSQIPTSSEVLGILNAIQLFSLSTFELSYRVDDRDCDLLSRIHFSFPGLISLEIHRFRPLAKTNSDYDPLLWMPNALATIINLQYLKLNLDFPERPKCTDWRRDDLERYKSFRQFLKTNVAGTFMHTLPSLKMIGVLFHDAFSSYWDTWGVSEPRELVPQPLQPLPI</sequence>
<evidence type="ECO:0000313" key="2">
    <source>
        <dbReference type="Proteomes" id="UP000772434"/>
    </source>
</evidence>
<proteinExistence type="predicted"/>
<dbReference type="AlphaFoldDB" id="A0A9P5Q1Z5"/>
<protein>
    <submittedName>
        <fullName evidence="1">Uncharacterized protein</fullName>
    </submittedName>
</protein>
<dbReference type="EMBL" id="JADNRY010000006">
    <property type="protein sequence ID" value="KAF9076626.1"/>
    <property type="molecule type" value="Genomic_DNA"/>
</dbReference>
<organism evidence="1 2">
    <name type="scientific">Rhodocollybia butyracea</name>
    <dbReference type="NCBI Taxonomy" id="206335"/>
    <lineage>
        <taxon>Eukaryota</taxon>
        <taxon>Fungi</taxon>
        <taxon>Dikarya</taxon>
        <taxon>Basidiomycota</taxon>
        <taxon>Agaricomycotina</taxon>
        <taxon>Agaricomycetes</taxon>
        <taxon>Agaricomycetidae</taxon>
        <taxon>Agaricales</taxon>
        <taxon>Marasmiineae</taxon>
        <taxon>Omphalotaceae</taxon>
        <taxon>Rhodocollybia</taxon>
    </lineage>
</organism>
<name>A0A9P5Q1Z5_9AGAR</name>
<evidence type="ECO:0000313" key="1">
    <source>
        <dbReference type="EMBL" id="KAF9076626.1"/>
    </source>
</evidence>
<dbReference type="Proteomes" id="UP000772434">
    <property type="component" value="Unassembled WGS sequence"/>
</dbReference>
<dbReference type="OrthoDB" id="2914095at2759"/>
<accession>A0A9P5Q1Z5</accession>
<gene>
    <name evidence="1" type="ORF">BDP27DRAFT_1414479</name>
</gene>
<dbReference type="SUPFAM" id="SSF52047">
    <property type="entry name" value="RNI-like"/>
    <property type="match status" value="1"/>
</dbReference>
<comment type="caution">
    <text evidence="1">The sequence shown here is derived from an EMBL/GenBank/DDBJ whole genome shotgun (WGS) entry which is preliminary data.</text>
</comment>
<keyword evidence="2" id="KW-1185">Reference proteome</keyword>
<reference evidence="1" key="1">
    <citation type="submission" date="2020-11" db="EMBL/GenBank/DDBJ databases">
        <authorList>
            <consortium name="DOE Joint Genome Institute"/>
            <person name="Ahrendt S."/>
            <person name="Riley R."/>
            <person name="Andreopoulos W."/>
            <person name="Labutti K."/>
            <person name="Pangilinan J."/>
            <person name="Ruiz-Duenas F.J."/>
            <person name="Barrasa J.M."/>
            <person name="Sanchez-Garcia M."/>
            <person name="Camarero S."/>
            <person name="Miyauchi S."/>
            <person name="Serrano A."/>
            <person name="Linde D."/>
            <person name="Babiker R."/>
            <person name="Drula E."/>
            <person name="Ayuso-Fernandez I."/>
            <person name="Pacheco R."/>
            <person name="Padilla G."/>
            <person name="Ferreira P."/>
            <person name="Barriuso J."/>
            <person name="Kellner H."/>
            <person name="Castanera R."/>
            <person name="Alfaro M."/>
            <person name="Ramirez L."/>
            <person name="Pisabarro A.G."/>
            <person name="Kuo A."/>
            <person name="Tritt A."/>
            <person name="Lipzen A."/>
            <person name="He G."/>
            <person name="Yan M."/>
            <person name="Ng V."/>
            <person name="Cullen D."/>
            <person name="Martin F."/>
            <person name="Rosso M.-N."/>
            <person name="Henrissat B."/>
            <person name="Hibbett D."/>
            <person name="Martinez A.T."/>
            <person name="Grigoriev I.V."/>
        </authorList>
    </citation>
    <scope>NUCLEOTIDE SEQUENCE</scope>
    <source>
        <strain evidence="1">AH 40177</strain>
    </source>
</reference>